<keyword evidence="2" id="KW-1185">Reference proteome</keyword>
<dbReference type="Pfam" id="PF03564">
    <property type="entry name" value="DUF1759"/>
    <property type="match status" value="1"/>
</dbReference>
<gene>
    <name evidence="1" type="ORF">HPB51_028182</name>
</gene>
<dbReference type="Proteomes" id="UP000821866">
    <property type="component" value="Unassembled WGS sequence"/>
</dbReference>
<sequence>MDFNVIKRKTAVLRTSTTKLLNDITATEDGASQGPNLSEGNYKVALSLLNERIGRKEVIIEDHMSRLLDIRLVCDSQNLSELLGLVDEVEMGTYKKPD</sequence>
<accession>A0A9J6CYI9</accession>
<dbReference type="InterPro" id="IPR005312">
    <property type="entry name" value="DUF1759"/>
</dbReference>
<proteinExistence type="predicted"/>
<dbReference type="AlphaFoldDB" id="A0A9J6CYI9"/>
<dbReference type="EMBL" id="JABSTU010004855">
    <property type="protein sequence ID" value="KAH7952658.1"/>
    <property type="molecule type" value="Genomic_DNA"/>
</dbReference>
<protein>
    <submittedName>
        <fullName evidence="1">Uncharacterized protein</fullName>
    </submittedName>
</protein>
<comment type="caution">
    <text evidence="1">The sequence shown here is derived from an EMBL/GenBank/DDBJ whole genome shotgun (WGS) entry which is preliminary data.</text>
</comment>
<organism evidence="1 2">
    <name type="scientific">Rhipicephalus microplus</name>
    <name type="common">Cattle tick</name>
    <name type="synonym">Boophilus microplus</name>
    <dbReference type="NCBI Taxonomy" id="6941"/>
    <lineage>
        <taxon>Eukaryota</taxon>
        <taxon>Metazoa</taxon>
        <taxon>Ecdysozoa</taxon>
        <taxon>Arthropoda</taxon>
        <taxon>Chelicerata</taxon>
        <taxon>Arachnida</taxon>
        <taxon>Acari</taxon>
        <taxon>Parasitiformes</taxon>
        <taxon>Ixodida</taxon>
        <taxon>Ixodoidea</taxon>
        <taxon>Ixodidae</taxon>
        <taxon>Rhipicephalinae</taxon>
        <taxon>Rhipicephalus</taxon>
        <taxon>Boophilus</taxon>
    </lineage>
</organism>
<dbReference type="VEuPathDB" id="VectorBase:LOC119179403"/>
<reference evidence="1" key="1">
    <citation type="journal article" date="2020" name="Cell">
        <title>Large-Scale Comparative Analyses of Tick Genomes Elucidate Their Genetic Diversity and Vector Capacities.</title>
        <authorList>
            <consortium name="Tick Genome and Microbiome Consortium (TIGMIC)"/>
            <person name="Jia N."/>
            <person name="Wang J."/>
            <person name="Shi W."/>
            <person name="Du L."/>
            <person name="Sun Y."/>
            <person name="Zhan W."/>
            <person name="Jiang J.F."/>
            <person name="Wang Q."/>
            <person name="Zhang B."/>
            <person name="Ji P."/>
            <person name="Bell-Sakyi L."/>
            <person name="Cui X.M."/>
            <person name="Yuan T.T."/>
            <person name="Jiang B.G."/>
            <person name="Yang W.F."/>
            <person name="Lam T.T."/>
            <person name="Chang Q.C."/>
            <person name="Ding S.J."/>
            <person name="Wang X.J."/>
            <person name="Zhu J.G."/>
            <person name="Ruan X.D."/>
            <person name="Zhao L."/>
            <person name="Wei J.T."/>
            <person name="Ye R.Z."/>
            <person name="Que T.C."/>
            <person name="Du C.H."/>
            <person name="Zhou Y.H."/>
            <person name="Cheng J.X."/>
            <person name="Dai P.F."/>
            <person name="Guo W.B."/>
            <person name="Han X.H."/>
            <person name="Huang E.J."/>
            <person name="Li L.F."/>
            <person name="Wei W."/>
            <person name="Gao Y.C."/>
            <person name="Liu J.Z."/>
            <person name="Shao H.Z."/>
            <person name="Wang X."/>
            <person name="Wang C.C."/>
            <person name="Yang T.C."/>
            <person name="Huo Q.B."/>
            <person name="Li W."/>
            <person name="Chen H.Y."/>
            <person name="Chen S.E."/>
            <person name="Zhou L.G."/>
            <person name="Ni X.B."/>
            <person name="Tian J.H."/>
            <person name="Sheng Y."/>
            <person name="Liu T."/>
            <person name="Pan Y.S."/>
            <person name="Xia L.Y."/>
            <person name="Li J."/>
            <person name="Zhao F."/>
            <person name="Cao W.C."/>
        </authorList>
    </citation>
    <scope>NUCLEOTIDE SEQUENCE</scope>
    <source>
        <strain evidence="1">Rmic-2018</strain>
    </source>
</reference>
<name>A0A9J6CYI9_RHIMP</name>
<evidence type="ECO:0000313" key="2">
    <source>
        <dbReference type="Proteomes" id="UP000821866"/>
    </source>
</evidence>
<reference evidence="1" key="2">
    <citation type="submission" date="2021-09" db="EMBL/GenBank/DDBJ databases">
        <authorList>
            <person name="Jia N."/>
            <person name="Wang J."/>
            <person name="Shi W."/>
            <person name="Du L."/>
            <person name="Sun Y."/>
            <person name="Zhan W."/>
            <person name="Jiang J."/>
            <person name="Wang Q."/>
            <person name="Zhang B."/>
            <person name="Ji P."/>
            <person name="Sakyi L.B."/>
            <person name="Cui X."/>
            <person name="Yuan T."/>
            <person name="Jiang B."/>
            <person name="Yang W."/>
            <person name="Lam T.T.-Y."/>
            <person name="Chang Q."/>
            <person name="Ding S."/>
            <person name="Wang X."/>
            <person name="Zhu J."/>
            <person name="Ruan X."/>
            <person name="Zhao L."/>
            <person name="Wei J."/>
            <person name="Que T."/>
            <person name="Du C."/>
            <person name="Cheng J."/>
            <person name="Dai P."/>
            <person name="Han X."/>
            <person name="Huang E."/>
            <person name="Gao Y."/>
            <person name="Liu J."/>
            <person name="Shao H."/>
            <person name="Ye R."/>
            <person name="Li L."/>
            <person name="Wei W."/>
            <person name="Wang X."/>
            <person name="Wang C."/>
            <person name="Huo Q."/>
            <person name="Li W."/>
            <person name="Guo W."/>
            <person name="Chen H."/>
            <person name="Chen S."/>
            <person name="Zhou L."/>
            <person name="Zhou L."/>
            <person name="Ni X."/>
            <person name="Tian J."/>
            <person name="Zhou Y."/>
            <person name="Sheng Y."/>
            <person name="Liu T."/>
            <person name="Pan Y."/>
            <person name="Xia L."/>
            <person name="Li J."/>
            <person name="Zhao F."/>
            <person name="Cao W."/>
        </authorList>
    </citation>
    <scope>NUCLEOTIDE SEQUENCE</scope>
    <source>
        <strain evidence="1">Rmic-2018</strain>
        <tissue evidence="1">Larvae</tissue>
    </source>
</reference>
<evidence type="ECO:0000313" key="1">
    <source>
        <dbReference type="EMBL" id="KAH7952658.1"/>
    </source>
</evidence>